<evidence type="ECO:0000256" key="4">
    <source>
        <dbReference type="ARBA" id="ARBA00022527"/>
    </source>
</evidence>
<dbReference type="InterPro" id="IPR011990">
    <property type="entry name" value="TPR-like_helical_dom_sf"/>
</dbReference>
<evidence type="ECO:0000256" key="13">
    <source>
        <dbReference type="ARBA" id="ARBA00048329"/>
    </source>
</evidence>
<dbReference type="InterPro" id="IPR046872">
    <property type="entry name" value="DRHyd-ASK"/>
</dbReference>
<name>A0A836F238_9HYME</name>
<evidence type="ECO:0000313" key="19">
    <source>
        <dbReference type="Proteomes" id="UP000667349"/>
    </source>
</evidence>
<dbReference type="Proteomes" id="UP000667349">
    <property type="component" value="Unassembled WGS sequence"/>
</dbReference>
<comment type="catalytic activity">
    <reaction evidence="13">
        <text>L-seryl-[protein] + ATP = O-phospho-L-seryl-[protein] + ADP + H(+)</text>
        <dbReference type="Rhea" id="RHEA:17989"/>
        <dbReference type="Rhea" id="RHEA-COMP:9863"/>
        <dbReference type="Rhea" id="RHEA-COMP:11604"/>
        <dbReference type="ChEBI" id="CHEBI:15378"/>
        <dbReference type="ChEBI" id="CHEBI:29999"/>
        <dbReference type="ChEBI" id="CHEBI:30616"/>
        <dbReference type="ChEBI" id="CHEBI:83421"/>
        <dbReference type="ChEBI" id="CHEBI:456216"/>
        <dbReference type="EC" id="2.7.11.25"/>
    </reaction>
</comment>
<evidence type="ECO:0000256" key="14">
    <source>
        <dbReference type="PROSITE-ProRule" id="PRU10141"/>
    </source>
</evidence>
<evidence type="ECO:0000256" key="9">
    <source>
        <dbReference type="ARBA" id="ARBA00022840"/>
    </source>
</evidence>
<feature type="compositionally biased region" description="Low complexity" evidence="16">
    <location>
        <begin position="1210"/>
        <end position="1223"/>
    </location>
</feature>
<proteinExistence type="inferred from homology"/>
<feature type="non-terminal residue" evidence="18">
    <location>
        <position position="1391"/>
    </location>
</feature>
<dbReference type="Gene3D" id="1.10.510.10">
    <property type="entry name" value="Transferase(Phosphotransferase) domain 1"/>
    <property type="match status" value="1"/>
</dbReference>
<feature type="region of interest" description="Disordered" evidence="16">
    <location>
        <begin position="952"/>
        <end position="984"/>
    </location>
</feature>
<sequence length="1391" mass="157739">MNRYTLISNSVFGVFYKRGVQGERRVSSGVQNNMPSVCGDMIDTAAASQSSVMEGISSTDSVGTQSDISGHTTVPGRPRMDVACVLDLQQSEHLVQRKKALDEVRQACNLVNANIHHIQFEKLDFGETNVLDTFYNADVAVVDLSIQLQQSALFYHLGVRESFGMKENILLYNDIDTEATIRLKLSCGSYTFVSYRVVESCGSCVATNPATSRITGEETIDPKQHLTLKLKKLFQDVEIQSKAHMKEKFLADLRKARETYSGEELSRALNNMRKRLDDPNVLSGEVVLNVLISFREIQDYDAMVQLVDDLRTIPTHKNYINTPAIRYLYAFALNRRNKEGDRERALKVIEKALEKKENHVPDMLCLCGRIYKDIFVESRHTDQESLKNAIHWYRKGFEVQPNEYAGINLATLLVIAGNEFSKSEELQHIGMVLNNLIGKKGSLPSLKDYWDVATFFEISVLAEDYSKAIQAAECMFKLKPPNWYLKSTIGNISLIDRFRKKNEEAEIAPEEQIFSFWMDYFVEATKPEVGDSIRFPILVLEPTKILMPSYVNVNLGAEEKSIQIWNLCLDNMRNNCKQVHDWLFTANMIRSVSLYKRDERCLFLYVHQNSDDFQMYLPSVQCRQRFYDLILEMTRDQEGMVTDLDAYMTDDRMKFEYELDDQNKRIILGKGTYGVVYAARDLNTQVRIAVKEIRERNLGDVQPLHEEIKLHSQLRHRNIVQYLGSVSEDGYFKIFMEQVPGGSLSALLRSKWGPLKENESTISYYTKQMLEGLKYLHDQKIVHRDIKGDNVLVNTYSGVVKISDFGMSKRLAGLCPSTETFTGTLQYMAPEVIDKGQRGYGAPADIWSLGCTIVEMATGKPPFIELGSPQAAVFKVGYYKIHPEIPSELSERAKSFILRCFEPNPDIRATAAELLEDPFLNEKKKSNRLVAPPDFSRSISVPADRVERLGKCDKTNNNHIVSATPMQMSQSDDSGGLTKSSPLRERSPAHLLSPISMPTATLSFNSTIGNTPSIETSETDTAGVSITRRSSSGGLLSPEVELGGQPGQKSGEEQEGFYLLKKDSQRRMTLTRVLNQDEAKICEVWMRGIHQAEGQTVLQMSHLVLLMRGLRDYIAEQNQEVIVTAIRTLKEELDFDSTAINHLHLAIYLFQTAVNEVLRMHSIKPHWMFALDNLVRNAVQAAITVLSPELGANLLGQERVQPGGQGPEEGSTSGVSTVNSVKSQKTADSVDNKYWKEYRDQMGALKMENMKLLQELVESQKSYQTLLQQALEEQRAQVNTLTHLCENINRRSIRQESGYNSCIFGNISQQSLISTIDTHSTVSHPDTALVDWLQNLQIDETSIDRILYEEYTLEDILHHVTREDLRRLNLRGGIELRIWQAILRNRENNGN</sequence>
<evidence type="ECO:0000256" key="2">
    <source>
        <dbReference type="ARBA" id="ARBA00006529"/>
    </source>
</evidence>
<feature type="non-terminal residue" evidence="18">
    <location>
        <position position="1"/>
    </location>
</feature>
<dbReference type="EC" id="2.7.11.25" evidence="3"/>
<evidence type="ECO:0000313" key="18">
    <source>
        <dbReference type="EMBL" id="KAG5311576.1"/>
    </source>
</evidence>
<dbReference type="PANTHER" id="PTHR11584:SF394">
    <property type="entry name" value="APOPTOTIC SIGNAL-REGULATING KINASE 1, ISOFORM C"/>
    <property type="match status" value="1"/>
</dbReference>
<dbReference type="CDD" id="cd06624">
    <property type="entry name" value="STKc_ASK"/>
    <property type="match status" value="1"/>
</dbReference>
<dbReference type="InterPro" id="IPR011009">
    <property type="entry name" value="Kinase-like_dom_sf"/>
</dbReference>
<evidence type="ECO:0000256" key="15">
    <source>
        <dbReference type="SAM" id="Coils"/>
    </source>
</evidence>
<evidence type="ECO:0000256" key="5">
    <source>
        <dbReference type="ARBA" id="ARBA00022679"/>
    </source>
</evidence>
<feature type="compositionally biased region" description="Polar residues" evidence="16">
    <location>
        <begin position="957"/>
        <end position="981"/>
    </location>
</feature>
<protein>
    <recommendedName>
        <fullName evidence="3">mitogen-activated protein kinase kinase kinase</fullName>
        <ecNumber evidence="3">2.7.11.25</ecNumber>
    </recommendedName>
</protein>
<evidence type="ECO:0000256" key="12">
    <source>
        <dbReference type="ARBA" id="ARBA00047559"/>
    </source>
</evidence>
<feature type="binding site" evidence="14">
    <location>
        <position position="691"/>
    </location>
    <ligand>
        <name>ATP</name>
        <dbReference type="ChEBI" id="CHEBI:30616"/>
    </ligand>
</feature>
<dbReference type="InterPro" id="IPR043969">
    <property type="entry name" value="MAP3K_PH"/>
</dbReference>
<feature type="compositionally biased region" description="Polar residues" evidence="16">
    <location>
        <begin position="1003"/>
        <end position="1034"/>
    </location>
</feature>
<evidence type="ECO:0000256" key="6">
    <source>
        <dbReference type="ARBA" id="ARBA00022723"/>
    </source>
</evidence>
<accession>A0A836F238</accession>
<dbReference type="PROSITE" id="PS00107">
    <property type="entry name" value="PROTEIN_KINASE_ATP"/>
    <property type="match status" value="1"/>
</dbReference>
<dbReference type="FunFam" id="3.30.200.20:FF:000487">
    <property type="entry name" value="Serine/threonine protein kinase, putative"/>
    <property type="match status" value="1"/>
</dbReference>
<dbReference type="InterPro" id="IPR025136">
    <property type="entry name" value="MAP3K_TRAF-bd"/>
</dbReference>
<feature type="domain" description="Protein kinase" evidence="17">
    <location>
        <begin position="662"/>
        <end position="920"/>
    </location>
</feature>
<dbReference type="Pfam" id="PF20309">
    <property type="entry name" value="DRHyd-ASK"/>
    <property type="match status" value="1"/>
</dbReference>
<dbReference type="Pfam" id="PF13281">
    <property type="entry name" value="MAP3K_TRAF_bd"/>
    <property type="match status" value="1"/>
</dbReference>
<dbReference type="Pfam" id="PF00069">
    <property type="entry name" value="Pkinase"/>
    <property type="match status" value="1"/>
</dbReference>
<dbReference type="Gene3D" id="1.25.40.10">
    <property type="entry name" value="Tetratricopeptide repeat domain"/>
    <property type="match status" value="1"/>
</dbReference>
<dbReference type="InterPro" id="IPR000719">
    <property type="entry name" value="Prot_kinase_dom"/>
</dbReference>
<feature type="region of interest" description="Disordered" evidence="16">
    <location>
        <begin position="1003"/>
        <end position="1052"/>
    </location>
</feature>
<dbReference type="InterPro" id="IPR017441">
    <property type="entry name" value="Protein_kinase_ATP_BS"/>
</dbReference>
<evidence type="ECO:0000256" key="8">
    <source>
        <dbReference type="ARBA" id="ARBA00022777"/>
    </source>
</evidence>
<dbReference type="Gene3D" id="3.30.200.20">
    <property type="entry name" value="Phosphorylase Kinase, domain 1"/>
    <property type="match status" value="1"/>
</dbReference>
<keyword evidence="6" id="KW-0479">Metal-binding</keyword>
<keyword evidence="5" id="KW-0808">Transferase</keyword>
<dbReference type="SUPFAM" id="SSF56112">
    <property type="entry name" value="Protein kinase-like (PK-like)"/>
    <property type="match status" value="1"/>
</dbReference>
<dbReference type="PROSITE" id="PS00108">
    <property type="entry name" value="PROTEIN_KINASE_ST"/>
    <property type="match status" value="1"/>
</dbReference>
<dbReference type="InterPro" id="IPR046873">
    <property type="entry name" value="HisK-N-like"/>
</dbReference>
<keyword evidence="10" id="KW-0460">Magnesium</keyword>
<evidence type="ECO:0000259" key="17">
    <source>
        <dbReference type="PROSITE" id="PS50011"/>
    </source>
</evidence>
<keyword evidence="4" id="KW-0723">Serine/threonine-protein kinase</keyword>
<dbReference type="EMBL" id="JAANHZ010000376">
    <property type="protein sequence ID" value="KAG5311576.1"/>
    <property type="molecule type" value="Genomic_DNA"/>
</dbReference>
<evidence type="ECO:0000256" key="11">
    <source>
        <dbReference type="ARBA" id="ARBA00023054"/>
    </source>
</evidence>
<comment type="caution">
    <text evidence="18">The sequence shown here is derived from an EMBL/GenBank/DDBJ whole genome shotgun (WGS) entry which is preliminary data.</text>
</comment>
<dbReference type="SMART" id="SM00220">
    <property type="entry name" value="S_TKc"/>
    <property type="match status" value="1"/>
</dbReference>
<feature type="coiled-coil region" evidence="15">
    <location>
        <begin position="1253"/>
        <end position="1291"/>
    </location>
</feature>
<evidence type="ECO:0000256" key="1">
    <source>
        <dbReference type="ARBA" id="ARBA00001946"/>
    </source>
</evidence>
<dbReference type="PANTHER" id="PTHR11584">
    <property type="entry name" value="SERINE/THREONINE PROTEIN KINASE"/>
    <property type="match status" value="1"/>
</dbReference>
<dbReference type="InterPro" id="IPR008271">
    <property type="entry name" value="Ser/Thr_kinase_AS"/>
</dbReference>
<dbReference type="GO" id="GO:0046872">
    <property type="term" value="F:metal ion binding"/>
    <property type="evidence" value="ECO:0007669"/>
    <property type="project" value="UniProtKB-KW"/>
</dbReference>
<comment type="cofactor">
    <cofactor evidence="1">
        <name>Mg(2+)</name>
        <dbReference type="ChEBI" id="CHEBI:18420"/>
    </cofactor>
</comment>
<evidence type="ECO:0000256" key="7">
    <source>
        <dbReference type="ARBA" id="ARBA00022741"/>
    </source>
</evidence>
<evidence type="ECO:0000256" key="3">
    <source>
        <dbReference type="ARBA" id="ARBA00012406"/>
    </source>
</evidence>
<gene>
    <name evidence="18" type="primary">Map3k15</name>
    <name evidence="18" type="ORF">G6Z75_0004164</name>
</gene>
<evidence type="ECO:0000256" key="10">
    <source>
        <dbReference type="ARBA" id="ARBA00022842"/>
    </source>
</evidence>
<dbReference type="InterPro" id="IPR013761">
    <property type="entry name" value="SAM/pointed_sf"/>
</dbReference>
<keyword evidence="9 14" id="KW-0067">ATP-binding</keyword>
<evidence type="ECO:0000256" key="16">
    <source>
        <dbReference type="SAM" id="MobiDB-lite"/>
    </source>
</evidence>
<comment type="similarity">
    <text evidence="2">Belongs to the protein kinase superfamily. STE Ser/Thr protein kinase family. MAP kinase kinase kinase subfamily.</text>
</comment>
<keyword evidence="11 15" id="KW-0175">Coiled coil</keyword>
<organism evidence="18 19">
    <name type="scientific">Acromyrmex insinuator</name>
    <dbReference type="NCBI Taxonomy" id="230686"/>
    <lineage>
        <taxon>Eukaryota</taxon>
        <taxon>Metazoa</taxon>
        <taxon>Ecdysozoa</taxon>
        <taxon>Arthropoda</taxon>
        <taxon>Hexapoda</taxon>
        <taxon>Insecta</taxon>
        <taxon>Pterygota</taxon>
        <taxon>Neoptera</taxon>
        <taxon>Endopterygota</taxon>
        <taxon>Hymenoptera</taxon>
        <taxon>Apocrita</taxon>
        <taxon>Aculeata</taxon>
        <taxon>Formicoidea</taxon>
        <taxon>Formicidae</taxon>
        <taxon>Myrmicinae</taxon>
        <taxon>Acromyrmex</taxon>
    </lineage>
</organism>
<dbReference type="GO" id="GO:0005524">
    <property type="term" value="F:ATP binding"/>
    <property type="evidence" value="ECO:0007669"/>
    <property type="project" value="UniProtKB-UniRule"/>
</dbReference>
<reference evidence="18" key="1">
    <citation type="submission" date="2020-02" db="EMBL/GenBank/DDBJ databases">
        <title>Relaxed selection underlies rapid genomic changes in the transitions from sociality to social parasitism in ants.</title>
        <authorList>
            <person name="Bi X."/>
        </authorList>
    </citation>
    <scope>NUCLEOTIDE SEQUENCE</scope>
    <source>
        <strain evidence="18">BGI-DK2013a</strain>
        <tissue evidence="18">Whole body</tissue>
    </source>
</reference>
<dbReference type="SUPFAM" id="SSF47769">
    <property type="entry name" value="SAM/Pointed domain"/>
    <property type="match status" value="1"/>
</dbReference>
<feature type="region of interest" description="Disordered" evidence="16">
    <location>
        <begin position="1197"/>
        <end position="1224"/>
    </location>
</feature>
<keyword evidence="8 18" id="KW-0418">Kinase</keyword>
<dbReference type="Pfam" id="PF19039">
    <property type="entry name" value="ASK_PH"/>
    <property type="match status" value="1"/>
</dbReference>
<keyword evidence="7 14" id="KW-0547">Nucleotide-binding</keyword>
<comment type="catalytic activity">
    <reaction evidence="12">
        <text>L-threonyl-[protein] + ATP = O-phospho-L-threonyl-[protein] + ADP + H(+)</text>
        <dbReference type="Rhea" id="RHEA:46608"/>
        <dbReference type="Rhea" id="RHEA-COMP:11060"/>
        <dbReference type="Rhea" id="RHEA-COMP:11605"/>
        <dbReference type="ChEBI" id="CHEBI:15378"/>
        <dbReference type="ChEBI" id="CHEBI:30013"/>
        <dbReference type="ChEBI" id="CHEBI:30616"/>
        <dbReference type="ChEBI" id="CHEBI:61977"/>
        <dbReference type="ChEBI" id="CHEBI:456216"/>
        <dbReference type="EC" id="2.7.11.25"/>
    </reaction>
</comment>
<dbReference type="GO" id="GO:0004709">
    <property type="term" value="F:MAP kinase kinase kinase activity"/>
    <property type="evidence" value="ECO:0007669"/>
    <property type="project" value="UniProtKB-EC"/>
</dbReference>
<dbReference type="PROSITE" id="PS50011">
    <property type="entry name" value="PROTEIN_KINASE_DOM"/>
    <property type="match status" value="1"/>
</dbReference>
<dbReference type="Pfam" id="PF20302">
    <property type="entry name" value="HisK-N-like"/>
    <property type="match status" value="1"/>
</dbReference>
<keyword evidence="19" id="KW-1185">Reference proteome</keyword>
<dbReference type="FunFam" id="1.10.510.10:FF:000054">
    <property type="entry name" value="Mitogen-activated protein kinase kinase kinase 5"/>
    <property type="match status" value="1"/>
</dbReference>